<accession>A0A820H730</accession>
<gene>
    <name evidence="1" type="ORF">OTI717_LOCUS41746</name>
</gene>
<dbReference type="EMBL" id="CAJOAX010044161">
    <property type="protein sequence ID" value="CAF4291361.1"/>
    <property type="molecule type" value="Genomic_DNA"/>
</dbReference>
<proteinExistence type="predicted"/>
<dbReference type="AlphaFoldDB" id="A0A820H730"/>
<dbReference type="Proteomes" id="UP000663823">
    <property type="component" value="Unassembled WGS sequence"/>
</dbReference>
<protein>
    <submittedName>
        <fullName evidence="1">Uncharacterized protein</fullName>
    </submittedName>
</protein>
<feature type="non-terminal residue" evidence="1">
    <location>
        <position position="1"/>
    </location>
</feature>
<organism evidence="1 2">
    <name type="scientific">Rotaria sordida</name>
    <dbReference type="NCBI Taxonomy" id="392033"/>
    <lineage>
        <taxon>Eukaryota</taxon>
        <taxon>Metazoa</taxon>
        <taxon>Spiralia</taxon>
        <taxon>Gnathifera</taxon>
        <taxon>Rotifera</taxon>
        <taxon>Eurotatoria</taxon>
        <taxon>Bdelloidea</taxon>
        <taxon>Philodinida</taxon>
        <taxon>Philodinidae</taxon>
        <taxon>Rotaria</taxon>
    </lineage>
</organism>
<sequence>MQLCQQANSMRVSVNTTKYDYSQVKVKMNIMFV</sequence>
<feature type="non-terminal residue" evidence="1">
    <location>
        <position position="33"/>
    </location>
</feature>
<name>A0A820H730_9BILA</name>
<evidence type="ECO:0000313" key="1">
    <source>
        <dbReference type="EMBL" id="CAF4291361.1"/>
    </source>
</evidence>
<reference evidence="1" key="1">
    <citation type="submission" date="2021-02" db="EMBL/GenBank/DDBJ databases">
        <authorList>
            <person name="Nowell W R."/>
        </authorList>
    </citation>
    <scope>NUCLEOTIDE SEQUENCE</scope>
</reference>
<evidence type="ECO:0000313" key="2">
    <source>
        <dbReference type="Proteomes" id="UP000663823"/>
    </source>
</evidence>
<comment type="caution">
    <text evidence="1">The sequence shown here is derived from an EMBL/GenBank/DDBJ whole genome shotgun (WGS) entry which is preliminary data.</text>
</comment>